<dbReference type="GO" id="GO:0042937">
    <property type="term" value="F:tripeptide transmembrane transporter activity"/>
    <property type="evidence" value="ECO:0007669"/>
    <property type="project" value="InterPro"/>
</dbReference>
<dbReference type="Gramene" id="RZC54078">
    <property type="protein sequence ID" value="RZC54078"/>
    <property type="gene ID" value="C5167_012934"/>
</dbReference>
<feature type="transmembrane region" description="Helical" evidence="8">
    <location>
        <begin position="526"/>
        <end position="551"/>
    </location>
</feature>
<dbReference type="GO" id="GO:0080054">
    <property type="term" value="F:low-affinity nitrate transmembrane transporter activity"/>
    <property type="evidence" value="ECO:0007669"/>
    <property type="project" value="UniProtKB-ARBA"/>
</dbReference>
<feature type="transmembrane region" description="Helical" evidence="8">
    <location>
        <begin position="442"/>
        <end position="463"/>
    </location>
</feature>
<dbReference type="OrthoDB" id="8904098at2759"/>
<evidence type="ECO:0000256" key="6">
    <source>
        <dbReference type="ARBA" id="ARBA00022989"/>
    </source>
</evidence>
<keyword evidence="6 8" id="KW-1133">Transmembrane helix</keyword>
<evidence type="ECO:0000256" key="2">
    <source>
        <dbReference type="ARBA" id="ARBA00005982"/>
    </source>
</evidence>
<dbReference type="CDD" id="cd17417">
    <property type="entry name" value="MFS_NPF5"/>
    <property type="match status" value="1"/>
</dbReference>
<accession>A0A4Y7J2V7</accession>
<feature type="transmembrane region" description="Helical" evidence="8">
    <location>
        <begin position="571"/>
        <end position="590"/>
    </location>
</feature>
<feature type="transmembrane region" description="Helical" evidence="8">
    <location>
        <begin position="402"/>
        <end position="430"/>
    </location>
</feature>
<evidence type="ECO:0000256" key="7">
    <source>
        <dbReference type="ARBA" id="ARBA00023136"/>
    </source>
</evidence>
<reference evidence="9 10" key="1">
    <citation type="journal article" date="2018" name="Science">
        <title>The opium poppy genome and morphinan production.</title>
        <authorList>
            <person name="Guo L."/>
            <person name="Winzer T."/>
            <person name="Yang X."/>
            <person name="Li Y."/>
            <person name="Ning Z."/>
            <person name="He Z."/>
            <person name="Teodor R."/>
            <person name="Lu Y."/>
            <person name="Bowser T.A."/>
            <person name="Graham I.A."/>
            <person name="Ye K."/>
        </authorList>
    </citation>
    <scope>NUCLEOTIDE SEQUENCE [LARGE SCALE GENOMIC DNA]</scope>
    <source>
        <strain evidence="10">cv. HN1</strain>
        <tissue evidence="9">Leaves</tissue>
    </source>
</reference>
<feature type="transmembrane region" description="Helical" evidence="8">
    <location>
        <begin position="108"/>
        <end position="128"/>
    </location>
</feature>
<feature type="transmembrane region" description="Helical" evidence="8">
    <location>
        <begin position="224"/>
        <end position="243"/>
    </location>
</feature>
<comment type="similarity">
    <text evidence="2">Belongs to the major facilitator superfamily. Proton-dependent oligopeptide transporter (POT/PTR) (TC 2.A.17) family.</text>
</comment>
<dbReference type="AlphaFoldDB" id="A0A4Y7J2V7"/>
<dbReference type="InterPro" id="IPR044739">
    <property type="entry name" value="NRT1/PTR"/>
</dbReference>
<sequence>MTVTSARDDHQYEVPLLNNTEEIIHRIEDDLDGHEDQEDVDYMVDYRGERIVFENNKSKFGGWKSAGLIIVVDIAEGMAYYGISSNLINYLTGSLGQSTVTAAANVNTWIGFIWMLPVLGAVIADSYLGKFRTIIFSTLIYVLGLGLLTLSVVLPSLIGSLDCVDNNSIFCNYPSFQGIFFFFSLYLVAFGRAGFKPCVQAFGADQFDARNPEECKSKSSFFNWWYFGLCFGSSISRLFLTYIQDNGSWGLAFGISFISLAVALIVFLLGTQTYRYSVKVETVNPIFRITQVFVAAAKNWRQDPPLDTVQNEEIQKSPLRIGVHQFKFLDKALSKLPDDPTTMTKNGTKCSISQIEDAKVILRLVPIWISCLIYAIVFAQYSTFFVKQGNTMDRSIGTSFKIPAASLQILLSISVFLFIPLYDCAFIPFVRVFTGKPNGITMLQRIGAGMLVSALSMVVAAVIEKRRLLVAVDYGLMDEPEATVPMSVWWLAPQYIMIGLADVLTNVGLQEFFYDQVPDSLRSIGISLYLSILGVGSFLSGFLISAIERITGGSNHYSWFSNNLNRAHLDYFYWLLAGLSLIELAAFLYFSKTYLYKRGTSP</sequence>
<keyword evidence="10" id="KW-1185">Reference proteome</keyword>
<evidence type="ECO:0008006" key="11">
    <source>
        <dbReference type="Google" id="ProtNLM"/>
    </source>
</evidence>
<dbReference type="EMBL" id="CM010717">
    <property type="protein sequence ID" value="RZC54078.1"/>
    <property type="molecule type" value="Genomic_DNA"/>
</dbReference>
<keyword evidence="7 8" id="KW-0472">Membrane</keyword>
<dbReference type="Proteomes" id="UP000316621">
    <property type="component" value="Chromosome 3"/>
</dbReference>
<keyword evidence="3" id="KW-0813">Transport</keyword>
<dbReference type="GO" id="GO:0071916">
    <property type="term" value="F:dipeptide transmembrane transporter activity"/>
    <property type="evidence" value="ECO:0007669"/>
    <property type="project" value="InterPro"/>
</dbReference>
<evidence type="ECO:0000256" key="5">
    <source>
        <dbReference type="ARBA" id="ARBA00022692"/>
    </source>
</evidence>
<dbReference type="InterPro" id="IPR000109">
    <property type="entry name" value="POT_fam"/>
</dbReference>
<feature type="transmembrane region" description="Helical" evidence="8">
    <location>
        <begin position="66"/>
        <end position="88"/>
    </location>
</feature>
<evidence type="ECO:0000256" key="3">
    <source>
        <dbReference type="ARBA" id="ARBA00022448"/>
    </source>
</evidence>
<dbReference type="Pfam" id="PF00854">
    <property type="entry name" value="PTR2"/>
    <property type="match status" value="1"/>
</dbReference>
<gene>
    <name evidence="9" type="ORF">C5167_012934</name>
</gene>
<dbReference type="Gene3D" id="1.20.1250.20">
    <property type="entry name" value="MFS general substrate transporter like domains"/>
    <property type="match status" value="1"/>
</dbReference>
<dbReference type="FunFam" id="1.20.1250.20:FF:000147">
    <property type="entry name" value="Protein NRT1/ PTR family 5.10"/>
    <property type="match status" value="1"/>
</dbReference>
<dbReference type="GO" id="GO:0009705">
    <property type="term" value="C:plant-type vacuole membrane"/>
    <property type="evidence" value="ECO:0007669"/>
    <property type="project" value="UniProtKB-ARBA"/>
</dbReference>
<keyword evidence="4" id="KW-0597">Phosphoprotein</keyword>
<organism evidence="9 10">
    <name type="scientific">Papaver somniferum</name>
    <name type="common">Opium poppy</name>
    <dbReference type="NCBI Taxonomy" id="3469"/>
    <lineage>
        <taxon>Eukaryota</taxon>
        <taxon>Viridiplantae</taxon>
        <taxon>Streptophyta</taxon>
        <taxon>Embryophyta</taxon>
        <taxon>Tracheophyta</taxon>
        <taxon>Spermatophyta</taxon>
        <taxon>Magnoliopsida</taxon>
        <taxon>Ranunculales</taxon>
        <taxon>Papaveraceae</taxon>
        <taxon>Papaveroideae</taxon>
        <taxon>Papaver</taxon>
    </lineage>
</organism>
<feature type="transmembrane region" description="Helical" evidence="8">
    <location>
        <begin position="178"/>
        <end position="195"/>
    </location>
</feature>
<name>A0A4Y7J2V7_PAPSO</name>
<evidence type="ECO:0000256" key="4">
    <source>
        <dbReference type="ARBA" id="ARBA00022553"/>
    </source>
</evidence>
<dbReference type="InterPro" id="IPR018456">
    <property type="entry name" value="PTR2_symporter_CS"/>
</dbReference>
<feature type="transmembrane region" description="Helical" evidence="8">
    <location>
        <begin position="249"/>
        <end position="269"/>
    </location>
</feature>
<dbReference type="PANTHER" id="PTHR11654">
    <property type="entry name" value="OLIGOPEPTIDE TRANSPORTER-RELATED"/>
    <property type="match status" value="1"/>
</dbReference>
<feature type="transmembrane region" description="Helical" evidence="8">
    <location>
        <begin position="360"/>
        <end position="382"/>
    </location>
</feature>
<evidence type="ECO:0000313" key="10">
    <source>
        <dbReference type="Proteomes" id="UP000316621"/>
    </source>
</evidence>
<proteinExistence type="inferred from homology"/>
<dbReference type="PROSITE" id="PS01022">
    <property type="entry name" value="PTR2_1"/>
    <property type="match status" value="1"/>
</dbReference>
<dbReference type="SUPFAM" id="SSF103473">
    <property type="entry name" value="MFS general substrate transporter"/>
    <property type="match status" value="1"/>
</dbReference>
<evidence type="ECO:0000256" key="8">
    <source>
        <dbReference type="SAM" id="Phobius"/>
    </source>
</evidence>
<comment type="subcellular location">
    <subcellularLocation>
        <location evidence="1">Membrane</location>
        <topology evidence="1">Multi-pass membrane protein</topology>
    </subcellularLocation>
</comment>
<dbReference type="InterPro" id="IPR036259">
    <property type="entry name" value="MFS_trans_sf"/>
</dbReference>
<dbReference type="OMA" id="RAGFKPC"/>
<protein>
    <recommendedName>
        <fullName evidence="11">Major facilitator superfamily (MFS) profile domain-containing protein</fullName>
    </recommendedName>
</protein>
<feature type="transmembrane region" description="Helical" evidence="8">
    <location>
        <begin position="135"/>
        <end position="158"/>
    </location>
</feature>
<keyword evidence="5 8" id="KW-0812">Transmembrane</keyword>
<evidence type="ECO:0000256" key="1">
    <source>
        <dbReference type="ARBA" id="ARBA00004141"/>
    </source>
</evidence>
<evidence type="ECO:0000313" key="9">
    <source>
        <dbReference type="EMBL" id="RZC54078.1"/>
    </source>
</evidence>